<dbReference type="InterPro" id="IPR036267">
    <property type="entry name" value="RuvA_C_sf"/>
</dbReference>
<dbReference type="HAMAP" id="MF_00031">
    <property type="entry name" value="DNA_HJ_migration_RuvA"/>
    <property type="match status" value="1"/>
</dbReference>
<dbReference type="SUPFAM" id="SSF47781">
    <property type="entry name" value="RuvA domain 2-like"/>
    <property type="match status" value="1"/>
</dbReference>
<dbReference type="Pfam" id="PF07499">
    <property type="entry name" value="RuvA_C"/>
    <property type="match status" value="1"/>
</dbReference>
<dbReference type="CDD" id="cd14332">
    <property type="entry name" value="UBA_RuvA_C"/>
    <property type="match status" value="1"/>
</dbReference>
<reference evidence="6" key="1">
    <citation type="submission" date="2018-06" db="EMBL/GenBank/DDBJ databases">
        <authorList>
            <person name="Zhirakovskaya E."/>
        </authorList>
    </citation>
    <scope>NUCLEOTIDE SEQUENCE</scope>
</reference>
<dbReference type="SUPFAM" id="SSF50249">
    <property type="entry name" value="Nucleic acid-binding proteins"/>
    <property type="match status" value="1"/>
</dbReference>
<dbReference type="Pfam" id="PF14520">
    <property type="entry name" value="HHH_5"/>
    <property type="match status" value="1"/>
</dbReference>
<dbReference type="InterPro" id="IPR012340">
    <property type="entry name" value="NA-bd_OB-fold"/>
</dbReference>
<dbReference type="GO" id="GO:0009378">
    <property type="term" value="F:four-way junction helicase activity"/>
    <property type="evidence" value="ECO:0007669"/>
    <property type="project" value="InterPro"/>
</dbReference>
<dbReference type="NCBIfam" id="TIGR00084">
    <property type="entry name" value="ruvA"/>
    <property type="match status" value="1"/>
</dbReference>
<dbReference type="Gene3D" id="2.40.50.140">
    <property type="entry name" value="Nucleic acid-binding proteins"/>
    <property type="match status" value="1"/>
</dbReference>
<dbReference type="EMBL" id="UOEW01000037">
    <property type="protein sequence ID" value="VAW33555.1"/>
    <property type="molecule type" value="Genomic_DNA"/>
</dbReference>
<sequence length="205" mass="22472">MIGRIQGILVGKEPPMVMVDVNGVGYEIEVPVRVFFELPEVNSEVTIITHMIVREDAQLLCGFNNYQQRDLFRKLLKVSGIGAKSALAVLSTMSTNEFITLIQAQDVNAIVKIPGVGKKTAQRLILEMRDKLGDVSSDDISMPGNIPRAANLGNMPATAQSEALIALQSLGFRPQEVNMLIRQLAKDDMTAEEIIRLCLQHKGAS</sequence>
<organism evidence="6">
    <name type="scientific">hydrothermal vent metagenome</name>
    <dbReference type="NCBI Taxonomy" id="652676"/>
    <lineage>
        <taxon>unclassified sequences</taxon>
        <taxon>metagenomes</taxon>
        <taxon>ecological metagenomes</taxon>
    </lineage>
</organism>
<keyword evidence="2" id="KW-0227">DNA damage</keyword>
<keyword evidence="6" id="KW-0067">ATP-binding</keyword>
<name>A0A3B0UR57_9ZZZZ</name>
<evidence type="ECO:0000256" key="1">
    <source>
        <dbReference type="ARBA" id="ARBA00022490"/>
    </source>
</evidence>
<evidence type="ECO:0000256" key="4">
    <source>
        <dbReference type="ARBA" id="ARBA00023204"/>
    </source>
</evidence>
<dbReference type="InterPro" id="IPR010994">
    <property type="entry name" value="RuvA_2-like"/>
</dbReference>
<dbReference type="SUPFAM" id="SSF46929">
    <property type="entry name" value="DNA helicase RuvA subunit, C-terminal domain"/>
    <property type="match status" value="1"/>
</dbReference>
<dbReference type="GO" id="GO:0009379">
    <property type="term" value="C:Holliday junction helicase complex"/>
    <property type="evidence" value="ECO:0007669"/>
    <property type="project" value="InterPro"/>
</dbReference>
<evidence type="ECO:0000313" key="6">
    <source>
        <dbReference type="EMBL" id="VAW33555.1"/>
    </source>
</evidence>
<feature type="domain" description="Helix-hairpin-helix DNA-binding motif class 1" evidence="5">
    <location>
        <begin position="108"/>
        <end position="127"/>
    </location>
</feature>
<dbReference type="GO" id="GO:0003677">
    <property type="term" value="F:DNA binding"/>
    <property type="evidence" value="ECO:0007669"/>
    <property type="project" value="UniProtKB-KW"/>
</dbReference>
<feature type="domain" description="Helix-hairpin-helix DNA-binding motif class 1" evidence="5">
    <location>
        <begin position="73"/>
        <end position="92"/>
    </location>
</feature>
<dbReference type="InterPro" id="IPR000085">
    <property type="entry name" value="RuvA"/>
</dbReference>
<dbReference type="GO" id="GO:0016787">
    <property type="term" value="F:hydrolase activity"/>
    <property type="evidence" value="ECO:0007669"/>
    <property type="project" value="UniProtKB-KW"/>
</dbReference>
<dbReference type="Gene3D" id="1.10.8.10">
    <property type="entry name" value="DNA helicase RuvA subunit, C-terminal domain"/>
    <property type="match status" value="1"/>
</dbReference>
<dbReference type="EC" id="3.6.4.12" evidence="6"/>
<dbReference type="SMART" id="SM00278">
    <property type="entry name" value="HhH1"/>
    <property type="match status" value="2"/>
</dbReference>
<proteinExistence type="inferred from homology"/>
<dbReference type="Pfam" id="PF01330">
    <property type="entry name" value="RuvA_N"/>
    <property type="match status" value="1"/>
</dbReference>
<evidence type="ECO:0000256" key="3">
    <source>
        <dbReference type="ARBA" id="ARBA00023125"/>
    </source>
</evidence>
<dbReference type="GO" id="GO:0005524">
    <property type="term" value="F:ATP binding"/>
    <property type="evidence" value="ECO:0007669"/>
    <property type="project" value="InterPro"/>
</dbReference>
<keyword evidence="3" id="KW-0238">DNA-binding</keyword>
<dbReference type="GO" id="GO:0006281">
    <property type="term" value="P:DNA repair"/>
    <property type="evidence" value="ECO:0007669"/>
    <property type="project" value="UniProtKB-KW"/>
</dbReference>
<dbReference type="Gene3D" id="1.10.150.20">
    <property type="entry name" value="5' to 3' exonuclease, C-terminal subdomain"/>
    <property type="match status" value="1"/>
</dbReference>
<keyword evidence="1" id="KW-0963">Cytoplasm</keyword>
<keyword evidence="4" id="KW-0234">DNA repair</keyword>
<keyword evidence="6" id="KW-0347">Helicase</keyword>
<protein>
    <submittedName>
        <fullName evidence="6">Holliday junction ATP-dependent DNA helicase RuvA</fullName>
        <ecNumber evidence="6">3.6.4.12</ecNumber>
    </submittedName>
</protein>
<evidence type="ECO:0000256" key="2">
    <source>
        <dbReference type="ARBA" id="ARBA00022763"/>
    </source>
</evidence>
<dbReference type="InterPro" id="IPR013849">
    <property type="entry name" value="DNA_helicase_Holl-junc_RuvA_I"/>
</dbReference>
<dbReference type="InterPro" id="IPR011114">
    <property type="entry name" value="RuvA_C"/>
</dbReference>
<evidence type="ECO:0000259" key="5">
    <source>
        <dbReference type="SMART" id="SM00278"/>
    </source>
</evidence>
<accession>A0A3B0UR57</accession>
<keyword evidence="6" id="KW-0547">Nucleotide-binding</keyword>
<gene>
    <name evidence="6" type="ORF">MNBD_GAMMA01-1705</name>
</gene>
<keyword evidence="6" id="KW-0378">Hydrolase</keyword>
<dbReference type="GO" id="GO:0006310">
    <property type="term" value="P:DNA recombination"/>
    <property type="evidence" value="ECO:0007669"/>
    <property type="project" value="InterPro"/>
</dbReference>
<dbReference type="AlphaFoldDB" id="A0A3B0UR57"/>
<dbReference type="InterPro" id="IPR003583">
    <property type="entry name" value="Hlx-hairpin-Hlx_DNA-bd_motif"/>
</dbReference>